<gene>
    <name evidence="7" type="ORF">QP939_47725</name>
</gene>
<dbReference type="InterPro" id="IPR036259">
    <property type="entry name" value="MFS_trans_sf"/>
</dbReference>
<feature type="transmembrane region" description="Helical" evidence="5">
    <location>
        <begin position="314"/>
        <end position="334"/>
    </location>
</feature>
<feature type="transmembrane region" description="Helical" evidence="5">
    <location>
        <begin position="252"/>
        <end position="272"/>
    </location>
</feature>
<dbReference type="Proteomes" id="UP001227101">
    <property type="component" value="Chromosome"/>
</dbReference>
<keyword evidence="4 5" id="KW-0472">Membrane</keyword>
<reference evidence="7 8" key="1">
    <citation type="submission" date="2023-06" db="EMBL/GenBank/DDBJ databases">
        <authorList>
            <person name="Oyuntsetseg B."/>
            <person name="Kim S.B."/>
        </authorList>
    </citation>
    <scope>NUCLEOTIDE SEQUENCE [LARGE SCALE GENOMIC DNA]</scope>
    <source>
        <strain evidence="7 8">2-2</strain>
    </source>
</reference>
<dbReference type="SUPFAM" id="SSF103473">
    <property type="entry name" value="MFS general substrate transporter"/>
    <property type="match status" value="1"/>
</dbReference>
<comment type="subcellular location">
    <subcellularLocation>
        <location evidence="1">Cell membrane</location>
        <topology evidence="1">Multi-pass membrane protein</topology>
    </subcellularLocation>
</comment>
<feature type="transmembrane region" description="Helical" evidence="5">
    <location>
        <begin position="116"/>
        <end position="136"/>
    </location>
</feature>
<organism evidence="7 8">
    <name type="scientific">Amycolatopsis nalaikhensis</name>
    <dbReference type="NCBI Taxonomy" id="715472"/>
    <lineage>
        <taxon>Bacteria</taxon>
        <taxon>Bacillati</taxon>
        <taxon>Actinomycetota</taxon>
        <taxon>Actinomycetes</taxon>
        <taxon>Pseudonocardiales</taxon>
        <taxon>Pseudonocardiaceae</taxon>
        <taxon>Amycolatopsis</taxon>
    </lineage>
</organism>
<dbReference type="InterPro" id="IPR020846">
    <property type="entry name" value="MFS_dom"/>
</dbReference>
<feature type="transmembrane region" description="Helical" evidence="5">
    <location>
        <begin position="284"/>
        <end position="307"/>
    </location>
</feature>
<protein>
    <submittedName>
        <fullName evidence="7">MFS transporter</fullName>
    </submittedName>
</protein>
<evidence type="ECO:0000256" key="1">
    <source>
        <dbReference type="ARBA" id="ARBA00004651"/>
    </source>
</evidence>
<dbReference type="PANTHER" id="PTHR23508">
    <property type="entry name" value="CARBOXYLIC ACID TRANSPORTER PROTEIN HOMOLOG"/>
    <property type="match status" value="1"/>
</dbReference>
<evidence type="ECO:0000313" key="8">
    <source>
        <dbReference type="Proteomes" id="UP001227101"/>
    </source>
</evidence>
<feature type="transmembrane region" description="Helical" evidence="5">
    <location>
        <begin position="148"/>
        <end position="169"/>
    </location>
</feature>
<feature type="transmembrane region" description="Helical" evidence="5">
    <location>
        <begin position="56"/>
        <end position="79"/>
    </location>
</feature>
<dbReference type="InterPro" id="IPR005829">
    <property type="entry name" value="Sugar_transporter_CS"/>
</dbReference>
<sequence>MTVPAHPTFDDLLDRAGSLPLRRLVVLLCAVVTTLDGFDTQSIALAAPSISREWGVPAAAFGSVFGVGLAGSLVGTVLLGRLGDRYGRRGLLLASVGLFAGCSLLTPLAGSVPALVVARFLTGIGLGGALPAAITLTSEFAAPRRRGFVVGLMFCGFPFGGVLAGLVAAPLVPSWGWASVFVVGGVLPLALLPVMRSLPESPQYLLQRGEHARLDRVLARMDASGVRIAHTPAPPRSPVARLFADGRALGTVLLWTTLFLALMLAYLLVNWVPLVTRAAGAGPAGASLAVATLNVGAIAGCLVLGRIADRRRPVVVVGVGFLLGAVAIAGLAWAGGSSGALFVVTSVTGFFAIGSQMCLAAVCAGFYETPSRATGVGAAMGAGRVGGILGPVLGGVLLGTGYSSSTIFLITAVAAVLAAVTIVLAGRTAPRPSPVIVAEVAR</sequence>
<dbReference type="CDD" id="cd17365">
    <property type="entry name" value="MFS_PcaK_like"/>
    <property type="match status" value="1"/>
</dbReference>
<dbReference type="PROSITE" id="PS00217">
    <property type="entry name" value="SUGAR_TRANSPORT_2"/>
    <property type="match status" value="1"/>
</dbReference>
<accession>A0ABY8XLA0</accession>
<evidence type="ECO:0000256" key="3">
    <source>
        <dbReference type="ARBA" id="ARBA00022989"/>
    </source>
</evidence>
<evidence type="ECO:0000259" key="6">
    <source>
        <dbReference type="PROSITE" id="PS50850"/>
    </source>
</evidence>
<dbReference type="PROSITE" id="PS50850">
    <property type="entry name" value="MFS"/>
    <property type="match status" value="1"/>
</dbReference>
<dbReference type="EMBL" id="CP127173">
    <property type="protein sequence ID" value="WIV56406.1"/>
    <property type="molecule type" value="Genomic_DNA"/>
</dbReference>
<proteinExistence type="predicted"/>
<feature type="transmembrane region" description="Helical" evidence="5">
    <location>
        <begin position="406"/>
        <end position="426"/>
    </location>
</feature>
<dbReference type="InterPro" id="IPR011701">
    <property type="entry name" value="MFS"/>
</dbReference>
<feature type="transmembrane region" description="Helical" evidence="5">
    <location>
        <begin position="340"/>
        <end position="367"/>
    </location>
</feature>
<feature type="transmembrane region" description="Helical" evidence="5">
    <location>
        <begin position="91"/>
        <end position="110"/>
    </location>
</feature>
<evidence type="ECO:0000256" key="5">
    <source>
        <dbReference type="SAM" id="Phobius"/>
    </source>
</evidence>
<dbReference type="RefSeq" id="WP_285453546.1">
    <property type="nucleotide sequence ID" value="NZ_CP127173.1"/>
</dbReference>
<evidence type="ECO:0000313" key="7">
    <source>
        <dbReference type="EMBL" id="WIV56406.1"/>
    </source>
</evidence>
<keyword evidence="2 5" id="KW-0812">Transmembrane</keyword>
<dbReference type="PANTHER" id="PTHR23508:SF10">
    <property type="entry name" value="CARBOXYLIC ACID TRANSPORTER PROTEIN HOMOLOG"/>
    <property type="match status" value="1"/>
</dbReference>
<keyword evidence="3 5" id="KW-1133">Transmembrane helix</keyword>
<keyword evidence="8" id="KW-1185">Reference proteome</keyword>
<dbReference type="Gene3D" id="1.20.1250.20">
    <property type="entry name" value="MFS general substrate transporter like domains"/>
    <property type="match status" value="2"/>
</dbReference>
<feature type="transmembrane region" description="Helical" evidence="5">
    <location>
        <begin position="379"/>
        <end position="400"/>
    </location>
</feature>
<dbReference type="Pfam" id="PF07690">
    <property type="entry name" value="MFS_1"/>
    <property type="match status" value="1"/>
</dbReference>
<evidence type="ECO:0000256" key="2">
    <source>
        <dbReference type="ARBA" id="ARBA00022692"/>
    </source>
</evidence>
<feature type="domain" description="Major facilitator superfamily (MFS) profile" evidence="6">
    <location>
        <begin position="25"/>
        <end position="430"/>
    </location>
</feature>
<name>A0ABY8XLA0_9PSEU</name>
<evidence type="ECO:0000256" key="4">
    <source>
        <dbReference type="ARBA" id="ARBA00023136"/>
    </source>
</evidence>
<feature type="transmembrane region" description="Helical" evidence="5">
    <location>
        <begin position="175"/>
        <end position="195"/>
    </location>
</feature>